<gene>
    <name evidence="1" type="ORF">TH606_09715</name>
</gene>
<proteinExistence type="predicted"/>
<accession>A0A177E4N8</accession>
<dbReference type="Proteomes" id="UP000076964">
    <property type="component" value="Unassembled WGS sequence"/>
</dbReference>
<evidence type="ECO:0008006" key="3">
    <source>
        <dbReference type="Google" id="ProtNLM"/>
    </source>
</evidence>
<keyword evidence="2" id="KW-1185">Reference proteome</keyword>
<dbReference type="InterPro" id="IPR012547">
    <property type="entry name" value="PDDEXK_9"/>
</dbReference>
<dbReference type="AlphaFoldDB" id="A0A177E4N8"/>
<sequence>MEEAVSHGRLDMAVIFEGRCFLFEFKVVELEPEGKALEQIKARGYHEKYFDKCQNIYLIGVEFSKKERNIVGFEWEVVGD</sequence>
<protein>
    <recommendedName>
        <fullName evidence="3">PD-(D/E)XK nuclease superfamily protein</fullName>
    </recommendedName>
</protein>
<dbReference type="STRING" id="1795632.TH606_09715"/>
<organism evidence="1 2">
    <name type="scientific">Thermodesulfatator autotrophicus</name>
    <dbReference type="NCBI Taxonomy" id="1795632"/>
    <lineage>
        <taxon>Bacteria</taxon>
        <taxon>Pseudomonadati</taxon>
        <taxon>Thermodesulfobacteriota</taxon>
        <taxon>Thermodesulfobacteria</taxon>
        <taxon>Thermodesulfobacteriales</taxon>
        <taxon>Thermodesulfatatoraceae</taxon>
        <taxon>Thermodesulfatator</taxon>
    </lineage>
</organism>
<name>A0A177E4N8_9BACT</name>
<dbReference type="EMBL" id="LSFI01000049">
    <property type="protein sequence ID" value="OAG26933.1"/>
    <property type="molecule type" value="Genomic_DNA"/>
</dbReference>
<comment type="caution">
    <text evidence="1">The sequence shown here is derived from an EMBL/GenBank/DDBJ whole genome shotgun (WGS) entry which is preliminary data.</text>
</comment>
<reference evidence="1 2" key="1">
    <citation type="submission" date="2016-02" db="EMBL/GenBank/DDBJ databases">
        <title>Draft genome sequence of Thermodesulfatator sp. S606.</title>
        <authorList>
            <person name="Lai Q."/>
            <person name="Cao J."/>
            <person name="Dupont S."/>
            <person name="Shao Z."/>
            <person name="Jebbar M."/>
            <person name="Alain K."/>
        </authorList>
    </citation>
    <scope>NUCLEOTIDE SEQUENCE [LARGE SCALE GENOMIC DNA]</scope>
    <source>
        <strain evidence="1 2">S606</strain>
    </source>
</reference>
<evidence type="ECO:0000313" key="2">
    <source>
        <dbReference type="Proteomes" id="UP000076964"/>
    </source>
</evidence>
<evidence type="ECO:0000313" key="1">
    <source>
        <dbReference type="EMBL" id="OAG26933.1"/>
    </source>
</evidence>
<dbReference type="Pfam" id="PF08011">
    <property type="entry name" value="PDDEXK_9"/>
    <property type="match status" value="1"/>
</dbReference>